<dbReference type="InterPro" id="IPR020045">
    <property type="entry name" value="DNA_polI_H3TH"/>
</dbReference>
<evidence type="ECO:0000313" key="21">
    <source>
        <dbReference type="EMBL" id="OGY89246.1"/>
    </source>
</evidence>
<evidence type="ECO:0000256" key="15">
    <source>
        <dbReference type="NCBIfam" id="TIGR00593"/>
    </source>
</evidence>
<dbReference type="Pfam" id="PF01367">
    <property type="entry name" value="5_3_exonuc"/>
    <property type="match status" value="1"/>
</dbReference>
<keyword evidence="10 16" id="KW-0269">Exonuclease</keyword>
<dbReference type="Gene3D" id="1.10.150.20">
    <property type="entry name" value="5' to 3' exonuclease, C-terminal subdomain"/>
    <property type="match status" value="2"/>
</dbReference>
<dbReference type="GO" id="GO:0003677">
    <property type="term" value="F:DNA binding"/>
    <property type="evidence" value="ECO:0007669"/>
    <property type="project" value="UniProtKB-UniRule"/>
</dbReference>
<dbReference type="GO" id="GO:0008408">
    <property type="term" value="F:3'-5' exonuclease activity"/>
    <property type="evidence" value="ECO:0007669"/>
    <property type="project" value="UniProtKB-UniRule"/>
</dbReference>
<feature type="region of interest" description="Disordered" evidence="17">
    <location>
        <begin position="161"/>
        <end position="183"/>
    </location>
</feature>
<dbReference type="InterPro" id="IPR043502">
    <property type="entry name" value="DNA/RNA_pol_sf"/>
</dbReference>
<dbReference type="InterPro" id="IPR002421">
    <property type="entry name" value="5-3_exonuclease"/>
</dbReference>
<dbReference type="SMART" id="SM00482">
    <property type="entry name" value="POLAc"/>
    <property type="match status" value="1"/>
</dbReference>
<dbReference type="InterPro" id="IPR036279">
    <property type="entry name" value="5-3_exonuclease_C_sf"/>
</dbReference>
<organism evidence="21 22">
    <name type="scientific">Candidatus Komeilibacteria bacterium RIFCSPLOWO2_01_FULL_45_10</name>
    <dbReference type="NCBI Taxonomy" id="1798550"/>
    <lineage>
        <taxon>Bacteria</taxon>
        <taxon>Candidatus Komeiliibacteriota</taxon>
    </lineage>
</organism>
<dbReference type="GO" id="GO:0008409">
    <property type="term" value="F:5'-3' exonuclease activity"/>
    <property type="evidence" value="ECO:0007669"/>
    <property type="project" value="UniProtKB-UniRule"/>
</dbReference>
<dbReference type="Gene3D" id="3.30.70.370">
    <property type="match status" value="1"/>
</dbReference>
<dbReference type="EMBL" id="MHKL01000023">
    <property type="protein sequence ID" value="OGY89246.1"/>
    <property type="molecule type" value="Genomic_DNA"/>
</dbReference>
<dbReference type="PROSITE" id="PS00447">
    <property type="entry name" value="DNA_POLYMERASE_A"/>
    <property type="match status" value="1"/>
</dbReference>
<keyword evidence="4 16" id="KW-0808">Transferase</keyword>
<dbReference type="Proteomes" id="UP000178849">
    <property type="component" value="Unassembled WGS sequence"/>
</dbReference>
<dbReference type="InterPro" id="IPR008918">
    <property type="entry name" value="HhH2"/>
</dbReference>
<keyword evidence="8 16" id="KW-0227">DNA damage</keyword>
<keyword evidence="5 16" id="KW-0548">Nucleotidyltransferase</keyword>
<dbReference type="CDD" id="cd06139">
    <property type="entry name" value="DNA_polA_I_Ecoli_like_exo"/>
    <property type="match status" value="1"/>
</dbReference>
<gene>
    <name evidence="16" type="primary">polA</name>
    <name evidence="21" type="ORF">A2927_02900</name>
</gene>
<dbReference type="PANTHER" id="PTHR10133:SF27">
    <property type="entry name" value="DNA POLYMERASE NU"/>
    <property type="match status" value="1"/>
</dbReference>
<dbReference type="EC" id="2.7.7.7" evidence="2 15"/>
<dbReference type="FunFam" id="1.10.150.20:FF:000003">
    <property type="entry name" value="DNA polymerase I"/>
    <property type="match status" value="1"/>
</dbReference>
<protein>
    <recommendedName>
        <fullName evidence="3 15">DNA polymerase I</fullName>
        <ecNumber evidence="2 15">2.7.7.7</ecNumber>
    </recommendedName>
</protein>
<dbReference type="SUPFAM" id="SSF56672">
    <property type="entry name" value="DNA/RNA polymerases"/>
    <property type="match status" value="1"/>
</dbReference>
<evidence type="ECO:0000256" key="12">
    <source>
        <dbReference type="ARBA" id="ARBA00023125"/>
    </source>
</evidence>
<keyword evidence="6 16" id="KW-0235">DNA replication</keyword>
<feature type="non-terminal residue" evidence="21">
    <location>
        <position position="1"/>
    </location>
</feature>
<evidence type="ECO:0000256" key="8">
    <source>
        <dbReference type="ARBA" id="ARBA00022763"/>
    </source>
</evidence>
<dbReference type="InterPro" id="IPR012337">
    <property type="entry name" value="RNaseH-like_sf"/>
</dbReference>
<sequence length="789" mass="89502">IVTGDLDTLQLVDANTEIFTLKKGISETITYDERAVKERYGLEPEQLIDFKALRGDPSDNIPGVKGIGEKTAAELIKEFGSLEELYKNLDSKKIKDRVRELLQNQEKDAFLSKKLVTIQTDLPTNFKLAETGLTGFNQKKIVELFRKLEFKSLLNKIPSELNGQQPVSGEPGSPLPKTDSGQSQMGFLKIKNEQLKTKFKYALINDKKSFAEFLHLLKKQEEFAIDSETTSLNVWQARLLGLSFSWTPDEAFYLNINDHPEWLDELKPILENPQIKKIGHHLKYDYEMLMQNNINLAGIEFDTLLAAYLLTSANRNLDLDSLVFSYLGYQMQPIEELIGPKGKKQISMAEVPLEKVSWYAGEDADFSLKLYQKLRPELEKISDLGLLKKVELPLIPVLAKMEQAGIKIDTAFLKKLDQKFTKKIKVLEEKIYQLSGRHFNIASPLQLKEVLFEKMGIAIKGLKRTKTGISTAAGELEKLWNAHPIIPLISEFREYSKLQNTYTRALPKEADKSGRIHTSFNQTITATGRLSSSEPNLQNIPIRTEIGKEIRRGFIAERGYRLISADYSQIELRIIASLAEDKKMIEYFKNGEDIHARTAANINKIELKDVTRQQRTAAKEVNFGVIYGLGHVGLSQRTGISREEAKKFIEAYFELYPQIKKWLAETKEQASKRGYVETLLGRRRYLPDINSGVQLIKAGAERMAVNAPIQGTAADLLKMAMVKIDGELPKISPQSKMLLTVHDELVFEAPEKDVAKVSDFVKKTMENIYKLKVPIEAEVKAARNWGECK</sequence>
<dbReference type="Gene3D" id="1.20.1060.10">
    <property type="entry name" value="Taq DNA Polymerase, Chain T, domain 4"/>
    <property type="match status" value="1"/>
</dbReference>
<name>A0A1G2BKQ2_9BACT</name>
<comment type="caution">
    <text evidence="21">The sequence shown here is derived from an EMBL/GenBank/DDBJ whole genome shotgun (WGS) entry which is preliminary data.</text>
</comment>
<evidence type="ECO:0000256" key="6">
    <source>
        <dbReference type="ARBA" id="ARBA00022705"/>
    </source>
</evidence>
<dbReference type="CDD" id="cd08637">
    <property type="entry name" value="DNA_pol_A_pol_I_C"/>
    <property type="match status" value="1"/>
</dbReference>
<proteinExistence type="inferred from homology"/>
<evidence type="ECO:0000256" key="2">
    <source>
        <dbReference type="ARBA" id="ARBA00012417"/>
    </source>
</evidence>
<dbReference type="NCBIfam" id="TIGR00593">
    <property type="entry name" value="pola"/>
    <property type="match status" value="1"/>
</dbReference>
<evidence type="ECO:0000256" key="10">
    <source>
        <dbReference type="ARBA" id="ARBA00022839"/>
    </source>
</evidence>
<keyword evidence="12 16" id="KW-0238">DNA-binding</keyword>
<dbReference type="FunFam" id="1.10.150.20:FF:000002">
    <property type="entry name" value="DNA polymerase I"/>
    <property type="match status" value="1"/>
</dbReference>
<keyword evidence="11 16" id="KW-0239">DNA-directed DNA polymerase</keyword>
<evidence type="ECO:0000256" key="17">
    <source>
        <dbReference type="SAM" id="MobiDB-lite"/>
    </source>
</evidence>
<dbReference type="PANTHER" id="PTHR10133">
    <property type="entry name" value="DNA POLYMERASE I"/>
    <property type="match status" value="1"/>
</dbReference>
<evidence type="ECO:0000256" key="11">
    <source>
        <dbReference type="ARBA" id="ARBA00022932"/>
    </source>
</evidence>
<dbReference type="FunFam" id="1.20.1060.10:FF:000001">
    <property type="entry name" value="DNA polymerase I"/>
    <property type="match status" value="1"/>
</dbReference>
<evidence type="ECO:0000256" key="9">
    <source>
        <dbReference type="ARBA" id="ARBA00022801"/>
    </source>
</evidence>
<dbReference type="Pfam" id="PF01612">
    <property type="entry name" value="DNA_pol_A_exo1"/>
    <property type="match status" value="1"/>
</dbReference>
<dbReference type="GO" id="GO:0003887">
    <property type="term" value="F:DNA-directed DNA polymerase activity"/>
    <property type="evidence" value="ECO:0007669"/>
    <property type="project" value="UniProtKB-UniRule"/>
</dbReference>
<dbReference type="SMART" id="SM00279">
    <property type="entry name" value="HhH2"/>
    <property type="match status" value="1"/>
</dbReference>
<dbReference type="InterPro" id="IPR019760">
    <property type="entry name" value="DNA-dir_DNA_pol_A_CS"/>
</dbReference>
<comment type="catalytic activity">
    <reaction evidence="14 16">
        <text>DNA(n) + a 2'-deoxyribonucleoside 5'-triphosphate = DNA(n+1) + diphosphate</text>
        <dbReference type="Rhea" id="RHEA:22508"/>
        <dbReference type="Rhea" id="RHEA-COMP:17339"/>
        <dbReference type="Rhea" id="RHEA-COMP:17340"/>
        <dbReference type="ChEBI" id="CHEBI:33019"/>
        <dbReference type="ChEBI" id="CHEBI:61560"/>
        <dbReference type="ChEBI" id="CHEBI:173112"/>
        <dbReference type="EC" id="2.7.7.7"/>
    </reaction>
</comment>
<evidence type="ECO:0000256" key="13">
    <source>
        <dbReference type="ARBA" id="ARBA00023204"/>
    </source>
</evidence>
<evidence type="ECO:0000256" key="14">
    <source>
        <dbReference type="ARBA" id="ARBA00049244"/>
    </source>
</evidence>
<dbReference type="InterPro" id="IPR002298">
    <property type="entry name" value="DNA_polymerase_A"/>
</dbReference>
<comment type="similarity">
    <text evidence="1 16">Belongs to the DNA polymerase type-A family.</text>
</comment>
<dbReference type="InterPro" id="IPR018320">
    <property type="entry name" value="DNA_polymerase_1"/>
</dbReference>
<dbReference type="GO" id="GO:0006302">
    <property type="term" value="P:double-strand break repair"/>
    <property type="evidence" value="ECO:0007669"/>
    <property type="project" value="TreeGrafter"/>
</dbReference>
<dbReference type="AlphaFoldDB" id="A0A1G2BKQ2"/>
<dbReference type="NCBIfam" id="NF004397">
    <property type="entry name" value="PRK05755.1"/>
    <property type="match status" value="1"/>
</dbReference>
<evidence type="ECO:0000256" key="4">
    <source>
        <dbReference type="ARBA" id="ARBA00022679"/>
    </source>
</evidence>
<keyword evidence="7" id="KW-0540">Nuclease</keyword>
<evidence type="ECO:0000259" key="20">
    <source>
        <dbReference type="SMART" id="SM00482"/>
    </source>
</evidence>
<dbReference type="STRING" id="1798550.A2927_02900"/>
<evidence type="ECO:0000256" key="7">
    <source>
        <dbReference type="ARBA" id="ARBA00022722"/>
    </source>
</evidence>
<feature type="domain" description="3'-5' exonuclease" evidence="18">
    <location>
        <begin position="201"/>
        <end position="379"/>
    </location>
</feature>
<dbReference type="InterPro" id="IPR036397">
    <property type="entry name" value="RNaseH_sf"/>
</dbReference>
<dbReference type="InterPro" id="IPR001098">
    <property type="entry name" value="DNA-dir_DNA_pol_A_palm_dom"/>
</dbReference>
<evidence type="ECO:0000256" key="1">
    <source>
        <dbReference type="ARBA" id="ARBA00007705"/>
    </source>
</evidence>
<feature type="domain" description="5'-3' exonuclease" evidence="19">
    <location>
        <begin position="1"/>
        <end position="134"/>
    </location>
</feature>
<evidence type="ECO:0000313" key="22">
    <source>
        <dbReference type="Proteomes" id="UP000178849"/>
    </source>
</evidence>
<dbReference type="Gene3D" id="3.30.420.10">
    <property type="entry name" value="Ribonuclease H-like superfamily/Ribonuclease H"/>
    <property type="match status" value="1"/>
</dbReference>
<dbReference type="Pfam" id="PF00476">
    <property type="entry name" value="DNA_pol_A"/>
    <property type="match status" value="1"/>
</dbReference>
<dbReference type="SMART" id="SM00474">
    <property type="entry name" value="35EXOc"/>
    <property type="match status" value="1"/>
</dbReference>
<evidence type="ECO:0000256" key="16">
    <source>
        <dbReference type="RuleBase" id="RU004460"/>
    </source>
</evidence>
<reference evidence="21 22" key="1">
    <citation type="journal article" date="2016" name="Nat. Commun.">
        <title>Thousands of microbial genomes shed light on interconnected biogeochemical processes in an aquifer system.</title>
        <authorList>
            <person name="Anantharaman K."/>
            <person name="Brown C.T."/>
            <person name="Hug L.A."/>
            <person name="Sharon I."/>
            <person name="Castelle C.J."/>
            <person name="Probst A.J."/>
            <person name="Thomas B.C."/>
            <person name="Singh A."/>
            <person name="Wilkins M.J."/>
            <person name="Karaoz U."/>
            <person name="Brodie E.L."/>
            <person name="Williams K.H."/>
            <person name="Hubbard S.S."/>
            <person name="Banfield J.F."/>
        </authorList>
    </citation>
    <scope>NUCLEOTIDE SEQUENCE [LARGE SCALE GENOMIC DNA]</scope>
</reference>
<dbReference type="CDD" id="cd09898">
    <property type="entry name" value="H3TH_53EXO"/>
    <property type="match status" value="1"/>
</dbReference>
<evidence type="ECO:0000259" key="18">
    <source>
        <dbReference type="SMART" id="SM00474"/>
    </source>
</evidence>
<evidence type="ECO:0000256" key="3">
    <source>
        <dbReference type="ARBA" id="ARBA00020311"/>
    </source>
</evidence>
<keyword evidence="13 16" id="KW-0234">DNA repair</keyword>
<evidence type="ECO:0000256" key="5">
    <source>
        <dbReference type="ARBA" id="ARBA00022695"/>
    </source>
</evidence>
<dbReference type="SUPFAM" id="SSF47807">
    <property type="entry name" value="5' to 3' exonuclease, C-terminal subdomain"/>
    <property type="match status" value="1"/>
</dbReference>
<dbReference type="GO" id="GO:0006261">
    <property type="term" value="P:DNA-templated DNA replication"/>
    <property type="evidence" value="ECO:0007669"/>
    <property type="project" value="UniProtKB-UniRule"/>
</dbReference>
<dbReference type="InterPro" id="IPR002562">
    <property type="entry name" value="3'-5'_exonuclease_dom"/>
</dbReference>
<comment type="function">
    <text evidence="16">In addition to polymerase activity, this DNA polymerase exhibits 3'-5' and 5'-3' exonuclease activity.</text>
</comment>
<accession>A0A1G2BKQ2</accession>
<dbReference type="SMART" id="SM00475">
    <property type="entry name" value="53EXOc"/>
    <property type="match status" value="1"/>
</dbReference>
<evidence type="ECO:0000259" key="19">
    <source>
        <dbReference type="SMART" id="SM00475"/>
    </source>
</evidence>
<dbReference type="PRINTS" id="PR00868">
    <property type="entry name" value="DNAPOLI"/>
</dbReference>
<dbReference type="SUPFAM" id="SSF53098">
    <property type="entry name" value="Ribonuclease H-like"/>
    <property type="match status" value="1"/>
</dbReference>
<feature type="domain" description="DNA-directed DNA polymerase family A palm" evidence="20">
    <location>
        <begin position="547"/>
        <end position="753"/>
    </location>
</feature>
<keyword evidence="9 16" id="KW-0378">Hydrolase</keyword>